<proteinExistence type="predicted"/>
<organism evidence="1 2">
    <name type="scientific">Hypoxylon rubiginosum</name>
    <dbReference type="NCBI Taxonomy" id="110542"/>
    <lineage>
        <taxon>Eukaryota</taxon>
        <taxon>Fungi</taxon>
        <taxon>Dikarya</taxon>
        <taxon>Ascomycota</taxon>
        <taxon>Pezizomycotina</taxon>
        <taxon>Sordariomycetes</taxon>
        <taxon>Xylariomycetidae</taxon>
        <taxon>Xylariales</taxon>
        <taxon>Hypoxylaceae</taxon>
        <taxon>Hypoxylon</taxon>
    </lineage>
</organism>
<dbReference type="Proteomes" id="UP001497700">
    <property type="component" value="Unassembled WGS sequence"/>
</dbReference>
<evidence type="ECO:0000313" key="2">
    <source>
        <dbReference type="Proteomes" id="UP001497700"/>
    </source>
</evidence>
<reference evidence="1 2" key="1">
    <citation type="journal article" date="2022" name="New Phytol.">
        <title>Ecological generalism drives hyperdiversity of secondary metabolite gene clusters in xylarialean endophytes.</title>
        <authorList>
            <person name="Franco M.E.E."/>
            <person name="Wisecaver J.H."/>
            <person name="Arnold A.E."/>
            <person name="Ju Y.M."/>
            <person name="Slot J.C."/>
            <person name="Ahrendt S."/>
            <person name="Moore L.P."/>
            <person name="Eastman K.E."/>
            <person name="Scott K."/>
            <person name="Konkel Z."/>
            <person name="Mondo S.J."/>
            <person name="Kuo A."/>
            <person name="Hayes R.D."/>
            <person name="Haridas S."/>
            <person name="Andreopoulos B."/>
            <person name="Riley R."/>
            <person name="LaButti K."/>
            <person name="Pangilinan J."/>
            <person name="Lipzen A."/>
            <person name="Amirebrahimi M."/>
            <person name="Yan J."/>
            <person name="Adam C."/>
            <person name="Keymanesh K."/>
            <person name="Ng V."/>
            <person name="Louie K."/>
            <person name="Northen T."/>
            <person name="Drula E."/>
            <person name="Henrissat B."/>
            <person name="Hsieh H.M."/>
            <person name="Youens-Clark K."/>
            <person name="Lutzoni F."/>
            <person name="Miadlikowska J."/>
            <person name="Eastwood D.C."/>
            <person name="Hamelin R.C."/>
            <person name="Grigoriev I.V."/>
            <person name="U'Ren J.M."/>
        </authorList>
    </citation>
    <scope>NUCLEOTIDE SEQUENCE [LARGE SCALE GENOMIC DNA]</scope>
    <source>
        <strain evidence="1 2">CBS 119005</strain>
    </source>
</reference>
<name>A0ACB9YL96_9PEZI</name>
<dbReference type="EMBL" id="MU393603">
    <property type="protein sequence ID" value="KAI4860011.1"/>
    <property type="molecule type" value="Genomic_DNA"/>
</dbReference>
<keyword evidence="2" id="KW-1185">Reference proteome</keyword>
<gene>
    <name evidence="1" type="ORF">F4820DRAFT_438068</name>
</gene>
<accession>A0ACB9YL96</accession>
<protein>
    <submittedName>
        <fullName evidence="1">Integral membrane protein S linking to the trans Golgi network-domain-containing protein</fullName>
    </submittedName>
</protein>
<sequence length="226" mass="23706">MARRRKPPRAGAVNELPPLRILGQIAALQGVYYAAALVLMLFTTLVAGTRFGLDLVFGWADLRGDTTQGWLMGFVWLCCAGVVIIALVALVGRSKLVLDFALTLHFVHLVVVTLYTGFVPRNVAWWLTMAVSSAVVVSGGTYGCQWRELRPISFGGNGGGGGSGRNNTGGSAAEGGAETAAQQNGGAPSGDQGDEEMGFSRGRGRGRGRDGTGEYEMVGLKGDGNR</sequence>
<evidence type="ECO:0000313" key="1">
    <source>
        <dbReference type="EMBL" id="KAI4860011.1"/>
    </source>
</evidence>
<comment type="caution">
    <text evidence="1">The sequence shown here is derived from an EMBL/GenBank/DDBJ whole genome shotgun (WGS) entry which is preliminary data.</text>
</comment>